<dbReference type="Gene3D" id="3.40.640.10">
    <property type="entry name" value="Type I PLP-dependent aspartate aminotransferase-like (Major domain)"/>
    <property type="match status" value="1"/>
</dbReference>
<keyword evidence="4 7" id="KW-0032">Aminotransferase</keyword>
<evidence type="ECO:0000313" key="10">
    <source>
        <dbReference type="Proteomes" id="UP000245506"/>
    </source>
</evidence>
<dbReference type="GO" id="GO:0004838">
    <property type="term" value="F:L-tyrosine-2-oxoglutarate transaminase activity"/>
    <property type="evidence" value="ECO:0007669"/>
    <property type="project" value="TreeGrafter"/>
</dbReference>
<dbReference type="GO" id="GO:0030170">
    <property type="term" value="F:pyridoxal phosphate binding"/>
    <property type="evidence" value="ECO:0007669"/>
    <property type="project" value="InterPro"/>
</dbReference>
<dbReference type="NCBIfam" id="NF006719">
    <property type="entry name" value="PRK09257.1"/>
    <property type="match status" value="1"/>
</dbReference>
<dbReference type="AlphaFoldDB" id="A0A317CJ44"/>
<dbReference type="PANTHER" id="PTHR11879:SF22">
    <property type="entry name" value="ASPARTATE AMINOTRANSFERASE, MITOCHONDRIAL"/>
    <property type="match status" value="1"/>
</dbReference>
<dbReference type="Gene3D" id="3.90.1150.10">
    <property type="entry name" value="Aspartate Aminotransferase, domain 1"/>
    <property type="match status" value="1"/>
</dbReference>
<dbReference type="EMBL" id="QGKL01000012">
    <property type="protein sequence ID" value="PWQ98349.1"/>
    <property type="molecule type" value="Genomic_DNA"/>
</dbReference>
<evidence type="ECO:0000256" key="6">
    <source>
        <dbReference type="ARBA" id="ARBA00022898"/>
    </source>
</evidence>
<comment type="cofactor">
    <cofactor evidence="1 7">
        <name>pyridoxal 5'-phosphate</name>
        <dbReference type="ChEBI" id="CHEBI:597326"/>
    </cofactor>
</comment>
<sequence>MFEKLSSPKPDAILALLATYNADTRPDKMNLGVGVYMNEKGETIILDSVKKAEARLLEAETTKTYVGLSGDKGYNQAMQEIVFGDSVANERVNGVQATGGSGALRVLSKLTARMRPDAKVYVSDPTWPNHYALLQTEHTEIEHYPYFDAATCSVDFAAMAAKLRTLTANDVVVLHGCCHNPTGANLSNEQWDEVAEIAVEVGFLPFIDIAYQGFGDGLEADAYGVRKLASSVDEMLVAVSCSKNFGIYRDRVGCAFAIGKDQASAELANANMQNISRGIYSMPPDHGASVVRIIWDNPELRQLWQDELVAMCTRMTSLRNKLADEFKRQSGGDKFEFIRIHRGMFSLMGLSVEQVIELRDAHGIYMIEDSRVNIAGLQEENIPRVVKSILAVS</sequence>
<dbReference type="InterPro" id="IPR004838">
    <property type="entry name" value="NHTrfase_class1_PyrdxlP-BS"/>
</dbReference>
<organism evidence="9 10">
    <name type="scientific">Leucothrix arctica</name>
    <dbReference type="NCBI Taxonomy" id="1481894"/>
    <lineage>
        <taxon>Bacteria</taxon>
        <taxon>Pseudomonadati</taxon>
        <taxon>Pseudomonadota</taxon>
        <taxon>Gammaproteobacteria</taxon>
        <taxon>Thiotrichales</taxon>
        <taxon>Thiotrichaceae</taxon>
        <taxon>Leucothrix</taxon>
    </lineage>
</organism>
<evidence type="ECO:0000256" key="1">
    <source>
        <dbReference type="ARBA" id="ARBA00001933"/>
    </source>
</evidence>
<dbReference type="GO" id="GO:0005829">
    <property type="term" value="C:cytosol"/>
    <property type="evidence" value="ECO:0007669"/>
    <property type="project" value="TreeGrafter"/>
</dbReference>
<comment type="subunit">
    <text evidence="3">Homodimer.</text>
</comment>
<evidence type="ECO:0000256" key="4">
    <source>
        <dbReference type="ARBA" id="ARBA00022576"/>
    </source>
</evidence>
<dbReference type="Proteomes" id="UP000245506">
    <property type="component" value="Unassembled WGS sequence"/>
</dbReference>
<accession>A0A317CJ44</accession>
<dbReference type="PANTHER" id="PTHR11879">
    <property type="entry name" value="ASPARTATE AMINOTRANSFERASE"/>
    <property type="match status" value="1"/>
</dbReference>
<dbReference type="GO" id="GO:0033585">
    <property type="term" value="P:L-phenylalanine biosynthetic process from chorismate via phenylpyruvate"/>
    <property type="evidence" value="ECO:0007669"/>
    <property type="project" value="TreeGrafter"/>
</dbReference>
<evidence type="ECO:0000256" key="2">
    <source>
        <dbReference type="ARBA" id="ARBA00007441"/>
    </source>
</evidence>
<feature type="domain" description="Aminotransferase class I/classII large" evidence="8">
    <location>
        <begin position="27"/>
        <end position="389"/>
    </location>
</feature>
<name>A0A317CJ44_9GAMM</name>
<keyword evidence="6" id="KW-0663">Pyridoxal phosphate</keyword>
<dbReference type="InterPro" id="IPR015422">
    <property type="entry name" value="PyrdxlP-dep_Trfase_small"/>
</dbReference>
<evidence type="ECO:0000256" key="7">
    <source>
        <dbReference type="RuleBase" id="RU000481"/>
    </source>
</evidence>
<evidence type="ECO:0000256" key="5">
    <source>
        <dbReference type="ARBA" id="ARBA00022679"/>
    </source>
</evidence>
<dbReference type="InterPro" id="IPR004839">
    <property type="entry name" value="Aminotransferase_I/II_large"/>
</dbReference>
<dbReference type="OrthoDB" id="9766445at2"/>
<dbReference type="Pfam" id="PF00155">
    <property type="entry name" value="Aminotran_1_2"/>
    <property type="match status" value="1"/>
</dbReference>
<evidence type="ECO:0000256" key="3">
    <source>
        <dbReference type="ARBA" id="ARBA00011738"/>
    </source>
</evidence>
<dbReference type="RefSeq" id="WP_109822190.1">
    <property type="nucleotide sequence ID" value="NZ_QGKL01000012.1"/>
</dbReference>
<keyword evidence="5 7" id="KW-0808">Transferase</keyword>
<comment type="similarity">
    <text evidence="2 7">Belongs to the class-I pyridoxal-phosphate-dependent aminotransferase family.</text>
</comment>
<gene>
    <name evidence="9" type="ORF">DKT75_04265</name>
</gene>
<proteinExistence type="inferred from homology"/>
<dbReference type="PROSITE" id="PS00105">
    <property type="entry name" value="AA_TRANSFER_CLASS_1"/>
    <property type="match status" value="1"/>
</dbReference>
<reference evidence="9 10" key="1">
    <citation type="submission" date="2018-05" db="EMBL/GenBank/DDBJ databases">
        <title>Leucothrix arctica sp. nov., isolated from Arctic seawater.</title>
        <authorList>
            <person name="Choi A."/>
            <person name="Baek K."/>
        </authorList>
    </citation>
    <scope>NUCLEOTIDE SEQUENCE [LARGE SCALE GENOMIC DNA]</scope>
    <source>
        <strain evidence="9 10">IMCC9719</strain>
    </source>
</reference>
<protein>
    <recommendedName>
        <fullName evidence="7">Aminotransferase</fullName>
        <ecNumber evidence="7">2.6.1.-</ecNumber>
    </recommendedName>
</protein>
<dbReference type="SUPFAM" id="SSF53383">
    <property type="entry name" value="PLP-dependent transferases"/>
    <property type="match status" value="1"/>
</dbReference>
<dbReference type="InterPro" id="IPR015424">
    <property type="entry name" value="PyrdxlP-dep_Trfase"/>
</dbReference>
<comment type="caution">
    <text evidence="9">The sequence shown here is derived from an EMBL/GenBank/DDBJ whole genome shotgun (WGS) entry which is preliminary data.</text>
</comment>
<dbReference type="InterPro" id="IPR015421">
    <property type="entry name" value="PyrdxlP-dep_Trfase_major"/>
</dbReference>
<dbReference type="InterPro" id="IPR000796">
    <property type="entry name" value="Asp_trans"/>
</dbReference>
<dbReference type="CDD" id="cd00609">
    <property type="entry name" value="AAT_like"/>
    <property type="match status" value="1"/>
</dbReference>
<evidence type="ECO:0000313" key="9">
    <source>
        <dbReference type="EMBL" id="PWQ98349.1"/>
    </source>
</evidence>
<dbReference type="GO" id="GO:0004069">
    <property type="term" value="F:L-aspartate:2-oxoglutarate aminotransferase activity"/>
    <property type="evidence" value="ECO:0007669"/>
    <property type="project" value="TreeGrafter"/>
</dbReference>
<dbReference type="PRINTS" id="PR00799">
    <property type="entry name" value="TRANSAMINASE"/>
</dbReference>
<dbReference type="GO" id="GO:0042802">
    <property type="term" value="F:identical protein binding"/>
    <property type="evidence" value="ECO:0007669"/>
    <property type="project" value="TreeGrafter"/>
</dbReference>
<evidence type="ECO:0000259" key="8">
    <source>
        <dbReference type="Pfam" id="PF00155"/>
    </source>
</evidence>
<dbReference type="EC" id="2.6.1.-" evidence="7"/>
<keyword evidence="10" id="KW-1185">Reference proteome</keyword>